<proteinExistence type="predicted"/>
<dbReference type="AlphaFoldDB" id="L0DPB1"/>
<accession>L0DPB1</accession>
<dbReference type="EMBL" id="CP003364">
    <property type="protein sequence ID" value="AGA30511.1"/>
    <property type="molecule type" value="Genomic_DNA"/>
</dbReference>
<dbReference type="RefSeq" id="WP_015249594.1">
    <property type="nucleotide sequence ID" value="NC_019892.1"/>
</dbReference>
<gene>
    <name evidence="7" type="ordered locus">Sinac_6431</name>
</gene>
<dbReference type="eggNOG" id="COG1714">
    <property type="taxonomic scope" value="Bacteria"/>
</dbReference>
<dbReference type="KEGG" id="saci:Sinac_6431"/>
<evidence type="ECO:0000256" key="5">
    <source>
        <dbReference type="SAM" id="Phobius"/>
    </source>
</evidence>
<dbReference type="Pfam" id="PF06271">
    <property type="entry name" value="RDD"/>
    <property type="match status" value="1"/>
</dbReference>
<keyword evidence="4 5" id="KW-0472">Membrane</keyword>
<dbReference type="PANTHER" id="PTHR38480:SF1">
    <property type="entry name" value="SLR0254 PROTEIN"/>
    <property type="match status" value="1"/>
</dbReference>
<dbReference type="HOGENOM" id="CLU_054176_1_0_0"/>
<keyword evidence="2 5" id="KW-0812">Transmembrane</keyword>
<organism evidence="7 8">
    <name type="scientific">Singulisphaera acidiphila (strain ATCC BAA-1392 / DSM 18658 / VKM B-2454 / MOB10)</name>
    <dbReference type="NCBI Taxonomy" id="886293"/>
    <lineage>
        <taxon>Bacteria</taxon>
        <taxon>Pseudomonadati</taxon>
        <taxon>Planctomycetota</taxon>
        <taxon>Planctomycetia</taxon>
        <taxon>Isosphaerales</taxon>
        <taxon>Isosphaeraceae</taxon>
        <taxon>Singulisphaera</taxon>
    </lineage>
</organism>
<reference evidence="7 8" key="1">
    <citation type="submission" date="2012-02" db="EMBL/GenBank/DDBJ databases">
        <title>Complete sequence of chromosome of Singulisphaera acidiphila DSM 18658.</title>
        <authorList>
            <consortium name="US DOE Joint Genome Institute (JGI-PGF)"/>
            <person name="Lucas S."/>
            <person name="Copeland A."/>
            <person name="Lapidus A."/>
            <person name="Glavina del Rio T."/>
            <person name="Dalin E."/>
            <person name="Tice H."/>
            <person name="Bruce D."/>
            <person name="Goodwin L."/>
            <person name="Pitluck S."/>
            <person name="Peters L."/>
            <person name="Ovchinnikova G."/>
            <person name="Chertkov O."/>
            <person name="Kyrpides N."/>
            <person name="Mavromatis K."/>
            <person name="Ivanova N."/>
            <person name="Brettin T."/>
            <person name="Detter J.C."/>
            <person name="Han C."/>
            <person name="Larimer F."/>
            <person name="Land M."/>
            <person name="Hauser L."/>
            <person name="Markowitz V."/>
            <person name="Cheng J.-F."/>
            <person name="Hugenholtz P."/>
            <person name="Woyke T."/>
            <person name="Wu D."/>
            <person name="Tindall B."/>
            <person name="Pomrenke H."/>
            <person name="Brambilla E."/>
            <person name="Klenk H.-P."/>
            <person name="Eisen J.A."/>
        </authorList>
    </citation>
    <scope>NUCLEOTIDE SEQUENCE [LARGE SCALE GENOMIC DNA]</scope>
    <source>
        <strain evidence="8">ATCC BAA-1392 / DSM 18658 / VKM B-2454 / MOB10</strain>
    </source>
</reference>
<evidence type="ECO:0000313" key="7">
    <source>
        <dbReference type="EMBL" id="AGA30511.1"/>
    </source>
</evidence>
<keyword evidence="3 5" id="KW-1133">Transmembrane helix</keyword>
<dbReference type="PANTHER" id="PTHR38480">
    <property type="entry name" value="SLR0254 PROTEIN"/>
    <property type="match status" value="1"/>
</dbReference>
<feature type="transmembrane region" description="Helical" evidence="5">
    <location>
        <begin position="38"/>
        <end position="62"/>
    </location>
</feature>
<evidence type="ECO:0000313" key="8">
    <source>
        <dbReference type="Proteomes" id="UP000010798"/>
    </source>
</evidence>
<dbReference type="GO" id="GO:0016020">
    <property type="term" value="C:membrane"/>
    <property type="evidence" value="ECO:0007669"/>
    <property type="project" value="UniProtKB-SubCell"/>
</dbReference>
<evidence type="ECO:0000256" key="1">
    <source>
        <dbReference type="ARBA" id="ARBA00004141"/>
    </source>
</evidence>
<evidence type="ECO:0000256" key="3">
    <source>
        <dbReference type="ARBA" id="ARBA00022989"/>
    </source>
</evidence>
<keyword evidence="8" id="KW-1185">Reference proteome</keyword>
<evidence type="ECO:0000256" key="2">
    <source>
        <dbReference type="ARBA" id="ARBA00022692"/>
    </source>
</evidence>
<evidence type="ECO:0000259" key="6">
    <source>
        <dbReference type="Pfam" id="PF06271"/>
    </source>
</evidence>
<dbReference type="OrthoDB" id="9787732at2"/>
<dbReference type="Proteomes" id="UP000010798">
    <property type="component" value="Chromosome"/>
</dbReference>
<feature type="transmembrane region" description="Helical" evidence="5">
    <location>
        <begin position="69"/>
        <end position="87"/>
    </location>
</feature>
<evidence type="ECO:0000256" key="4">
    <source>
        <dbReference type="ARBA" id="ARBA00023136"/>
    </source>
</evidence>
<name>L0DPB1_SINAD</name>
<protein>
    <submittedName>
        <fullName evidence="7">Putative membrane protein/domain protein</fullName>
    </submittedName>
</protein>
<sequence length="263" mass="29010">MATASLKRSDDPLDTTVRLVTPERIVFQYPLAGPFRRYFAYLIDFAIVLAAVVIASLTLIVLSLGSQSGVGPIFVAYFVIMWGYRGFCEAVFNGQTLGKRALGLRVVSERGVPITGAQAVLRNLVGSLDGTVPYLIRPDLTSLLLLTGLTSMLLTRKFQRLGDLAAGTMVVVEQRRGRAGLIRVEEPAVVALLPWLPLRVEAGPELARALSDYVNHRARLPRARREEMALHLARPLSVRYRLPENVPADVVVCAFYHRVFVGE</sequence>
<feature type="domain" description="RDD" evidence="6">
    <location>
        <begin position="31"/>
        <end position="167"/>
    </location>
</feature>
<dbReference type="STRING" id="886293.Sinac_6431"/>
<dbReference type="InterPro" id="IPR010432">
    <property type="entry name" value="RDD"/>
</dbReference>
<comment type="subcellular location">
    <subcellularLocation>
        <location evidence="1">Membrane</location>
        <topology evidence="1">Multi-pass membrane protein</topology>
    </subcellularLocation>
</comment>